<dbReference type="PANTHER" id="PTHR12460">
    <property type="entry name" value="CYCLIN-DEPENDENT KINASE INHIBITOR-RELATED PROTEIN"/>
    <property type="match status" value="1"/>
</dbReference>
<protein>
    <recommendedName>
        <fullName evidence="2">Restriction endonuclease type II-like domain-containing protein</fullName>
    </recommendedName>
</protein>
<gene>
    <name evidence="3" type="ORF">R6G74_05835</name>
    <name evidence="4" type="ORF">R6P33_03745</name>
</gene>
<evidence type="ECO:0000313" key="6">
    <source>
        <dbReference type="Proteomes" id="UP001288320"/>
    </source>
</evidence>
<feature type="region of interest" description="Disordered" evidence="1">
    <location>
        <begin position="1"/>
        <end position="115"/>
    </location>
</feature>
<feature type="domain" description="Restriction endonuclease type II-like" evidence="2">
    <location>
        <begin position="1293"/>
        <end position="1382"/>
    </location>
</feature>
<feature type="compositionally biased region" description="Low complexity" evidence="1">
    <location>
        <begin position="23"/>
        <end position="33"/>
    </location>
</feature>
<sequence>MTPLFRRSSRRHSARESLSRDTAAVPEAAALPAGDRDPAEPGQDTPVASSPAPAPAESAASAEAAGHSATPAQQAPQAGASGVAPHGASETAAVQHGTESDSSGAEAEDHPAPLPAPQREELVSRAYAAWQEELAARAERAAENLAARVCIDLTHPHPTGGAQFSSGAPTRLTSLIREERSQQEALATWRTLRDQVARAAEEYGYAPIQLASGNLTWTELPPRRPSDELEPGYEDTGELKLDPEAMRAYAEEAAVHAAAGGSGSNGAEAALGEGSAGFEESLEQPATQAASEAAGQSTAQAATQNSEETRQVREVSVPIVYRLLQVEDVGTDALIQTTPALSVNPDIVSALRQHGAPVRELAQLTRVERATEDELITRVRRLSHLYLPGASYRPQVLLGMFADPAARAITDAELLRPVMIRSGVLAAIAGDRGTHQLTSAPLPPAEKRDRAPEGERGVGDLDVAELAAVEAVATGRDVVIDTPPGSADVTTLVAIAADAAASSRSVLYIPGTRARRAAVTARAAELGVGELLIDLSDINGAALRLRQGLRQKFPQIDEERTLAVRRDLKAARRSLRGYVNALHAVDPVWNTSVYDVLEHLAELAAQPQGPATKVRLDATAAARVREDREAVLERLAEASRAGAFSGGGNSEWLRAQVRTEDDAARAFSTVTRMATETLPLVMEQSQRVAGETGLARPKTLAQWMEQIKMLEGIADTLEVFKPAVYERSVADMVIATASDEWRAEHGESMKRAQRRALTKQARDFVRPGIRVADMHAALSEVARQRDIWRRYSAESDWPTLPEGMTMIRATAAEVDGQVRELEEFLPHRAGLRREPIENVLALVRTLVSQRRVLDSQPRRIDLLHDLEDSGLGDFARDMARREVSGEAVAAELDLAYTNSVFEQLIARNTVLAQAGPQQLAMLVHTVRDLDREHVESLPGPVLRAAITHMQSVARKQREETVAVDRYLARAGVSALADVAASATALVQAARPVWVVPPALVPELIPTLPWADVVILDGIEDIPLAAVVALMARGSQLVVLGDVARAGADSALAALADALPVCELPTFRAHHDDLALACLRTLGYDDADRAAPAGRVRRADRLQVVDGRGVPSPNTGMVEAPSAEVDAVVDAVVDHLLTRPEESLAVITISRLHAVHVRAAVERTIANSPALAEAGESASSLVPVVDITGASGLRRDRVIFSVGFGKTVHGRVLHTFGPLTEAEGARYLSEALLVPSRYMSVISSLGPGDIGVDDLSGAAPRLLATLLETAAREELLIGADEDVAKASPLLFDLAARLRGRGLFTALYYGYDAGLRIPLVVAEHEGDWRVAVLTDDADYVAEPSLRRRDRYRVEMLEDLGWKVVQTFSSSIFLDPESEADRIEALVRVVRRDEAAARHRAEDTPAFGADVADAVDEADVAAAGAAGDAGASGASGAAGVPGAGMPGVADAESTEGAEAQQGEAGADNTSSTHTPAPGNAAGSAQAGTSAPDPEASRRARGKKPAVRPGLPLAAYSDDQLDDMVAWIASDGVARSSEQLVEELRSELDIRRRGPQADAVLGNVVRRSGLAQADAVLGNVVRRSGLAQD</sequence>
<evidence type="ECO:0000256" key="1">
    <source>
        <dbReference type="SAM" id="MobiDB-lite"/>
    </source>
</evidence>
<dbReference type="Proteomes" id="UP001288320">
    <property type="component" value="Unassembled WGS sequence"/>
</dbReference>
<organism evidence="3 6">
    <name type="scientific">Actinotignum timonense</name>
    <dbReference type="NCBI Taxonomy" id="1870995"/>
    <lineage>
        <taxon>Bacteria</taxon>
        <taxon>Bacillati</taxon>
        <taxon>Actinomycetota</taxon>
        <taxon>Actinomycetes</taxon>
        <taxon>Actinomycetales</taxon>
        <taxon>Actinomycetaceae</taxon>
        <taxon>Actinotignum</taxon>
    </lineage>
</organism>
<dbReference type="GeneID" id="92812831"/>
<dbReference type="PANTHER" id="PTHR12460:SF38">
    <property type="entry name" value="KINETOPLAST-ASSOCIATED PROTEIN-LIKE PROTEIN"/>
    <property type="match status" value="1"/>
</dbReference>
<feature type="region of interest" description="Disordered" evidence="1">
    <location>
        <begin position="435"/>
        <end position="456"/>
    </location>
</feature>
<evidence type="ECO:0000313" key="5">
    <source>
        <dbReference type="Proteomes" id="UP001284901"/>
    </source>
</evidence>
<feature type="region of interest" description="Disordered" evidence="1">
    <location>
        <begin position="1440"/>
        <end position="1510"/>
    </location>
</feature>
<feature type="region of interest" description="Disordered" evidence="1">
    <location>
        <begin position="259"/>
        <end position="311"/>
    </location>
</feature>
<feature type="compositionally biased region" description="Low complexity" evidence="1">
    <location>
        <begin position="46"/>
        <end position="85"/>
    </location>
</feature>
<evidence type="ECO:0000313" key="4">
    <source>
        <dbReference type="EMBL" id="MDY5146138.1"/>
    </source>
</evidence>
<dbReference type="RefSeq" id="WP_087070403.1">
    <property type="nucleotide sequence ID" value="NZ_CP136960.1"/>
</dbReference>
<proteinExistence type="predicted"/>
<name>A0AAW9HMJ0_9ACTO</name>
<feature type="compositionally biased region" description="Low complexity" evidence="1">
    <location>
        <begin position="259"/>
        <end position="306"/>
    </location>
</feature>
<evidence type="ECO:0000259" key="2">
    <source>
        <dbReference type="Pfam" id="PF18741"/>
    </source>
</evidence>
<feature type="compositionally biased region" description="Basic and acidic residues" evidence="1">
    <location>
        <begin position="445"/>
        <end position="456"/>
    </location>
</feature>
<keyword evidence="5" id="KW-1185">Reference proteome</keyword>
<dbReference type="InterPro" id="IPR049468">
    <property type="entry name" value="Restrct_endonuc-II-like_dom"/>
</dbReference>
<dbReference type="EMBL" id="JAWNFY010000008">
    <property type="protein sequence ID" value="MDY5146138.1"/>
    <property type="molecule type" value="Genomic_DNA"/>
</dbReference>
<evidence type="ECO:0000313" key="3">
    <source>
        <dbReference type="EMBL" id="MDY5140829.1"/>
    </source>
</evidence>
<dbReference type="Pfam" id="PF18741">
    <property type="entry name" value="MTES_1575"/>
    <property type="match status" value="1"/>
</dbReference>
<accession>A0AAW9HMJ0</accession>
<comment type="caution">
    <text evidence="3">The sequence shown here is derived from an EMBL/GenBank/DDBJ whole genome shotgun (WGS) entry which is preliminary data.</text>
</comment>
<reference evidence="3 5" key="1">
    <citation type="submission" date="2023-10" db="EMBL/GenBank/DDBJ databases">
        <title>Whole Genome based description of the genera Actinobaculum and Actinotignum reveals a complex phylogenetic relationship within the species included in the genus Actinotignum.</title>
        <authorList>
            <person name="Jensen C.S."/>
            <person name="Dargis R."/>
            <person name="Kemp M."/>
            <person name="Christensen J.J."/>
        </authorList>
    </citation>
    <scope>NUCLEOTIDE SEQUENCE</scope>
    <source>
        <strain evidence="4 5">SLA_B089</strain>
        <strain evidence="3">SLA_B245</strain>
    </source>
</reference>
<feature type="compositionally biased region" description="Low complexity" evidence="1">
    <location>
        <begin position="1443"/>
        <end position="1463"/>
    </location>
</feature>
<dbReference type="EMBL" id="JAWNFV010000011">
    <property type="protein sequence ID" value="MDY5140829.1"/>
    <property type="molecule type" value="Genomic_DNA"/>
</dbReference>
<dbReference type="Proteomes" id="UP001284901">
    <property type="component" value="Unassembled WGS sequence"/>
</dbReference>